<evidence type="ECO:0000256" key="4">
    <source>
        <dbReference type="ARBA" id="ARBA00022737"/>
    </source>
</evidence>
<dbReference type="InterPro" id="IPR036721">
    <property type="entry name" value="RCK_C_sf"/>
</dbReference>
<dbReference type="Pfam" id="PF02080">
    <property type="entry name" value="TrkA_C"/>
    <property type="match status" value="1"/>
</dbReference>
<feature type="transmembrane region" description="Helical" evidence="7">
    <location>
        <begin position="178"/>
        <end position="199"/>
    </location>
</feature>
<dbReference type="InterPro" id="IPR051679">
    <property type="entry name" value="DASS-Related_Transporters"/>
</dbReference>
<keyword evidence="3 7" id="KW-0812">Transmembrane</keyword>
<dbReference type="Pfam" id="PF03600">
    <property type="entry name" value="CitMHS"/>
    <property type="match status" value="1"/>
</dbReference>
<feature type="transmembrane region" description="Helical" evidence="7">
    <location>
        <begin position="476"/>
        <end position="501"/>
    </location>
</feature>
<feature type="transmembrane region" description="Helical" evidence="7">
    <location>
        <begin position="535"/>
        <end position="553"/>
    </location>
</feature>
<feature type="transmembrane region" description="Helical" evidence="7">
    <location>
        <begin position="507"/>
        <end position="528"/>
    </location>
</feature>
<feature type="domain" description="RCK C-terminal" evidence="8">
    <location>
        <begin position="303"/>
        <end position="387"/>
    </location>
</feature>
<dbReference type="PANTHER" id="PTHR43652">
    <property type="entry name" value="BASIC AMINO ACID ANTIPORTER YFCC-RELATED"/>
    <property type="match status" value="1"/>
</dbReference>
<feature type="transmembrane region" description="Helical" evidence="7">
    <location>
        <begin position="61"/>
        <end position="80"/>
    </location>
</feature>
<organism evidence="9 10">
    <name type="scientific">Propylenella binzhouense</name>
    <dbReference type="NCBI Taxonomy" id="2555902"/>
    <lineage>
        <taxon>Bacteria</taxon>
        <taxon>Pseudomonadati</taxon>
        <taxon>Pseudomonadota</taxon>
        <taxon>Alphaproteobacteria</taxon>
        <taxon>Hyphomicrobiales</taxon>
        <taxon>Propylenellaceae</taxon>
        <taxon>Propylenella</taxon>
    </lineage>
</organism>
<evidence type="ECO:0000256" key="7">
    <source>
        <dbReference type="SAM" id="Phobius"/>
    </source>
</evidence>
<feature type="transmembrane region" description="Helical" evidence="7">
    <location>
        <begin position="405"/>
        <end position="434"/>
    </location>
</feature>
<keyword evidence="5 7" id="KW-1133">Transmembrane helix</keyword>
<dbReference type="PROSITE" id="PS01271">
    <property type="entry name" value="NA_SULFATE"/>
    <property type="match status" value="1"/>
</dbReference>
<name>A0A964T3K4_9HYPH</name>
<evidence type="ECO:0000259" key="8">
    <source>
        <dbReference type="PROSITE" id="PS51202"/>
    </source>
</evidence>
<dbReference type="GO" id="GO:0005886">
    <property type="term" value="C:plasma membrane"/>
    <property type="evidence" value="ECO:0007669"/>
    <property type="project" value="TreeGrafter"/>
</dbReference>
<dbReference type="GO" id="GO:0008324">
    <property type="term" value="F:monoatomic cation transmembrane transporter activity"/>
    <property type="evidence" value="ECO:0007669"/>
    <property type="project" value="InterPro"/>
</dbReference>
<feature type="domain" description="RCK C-terminal" evidence="8">
    <location>
        <begin position="213"/>
        <end position="297"/>
    </location>
</feature>
<evidence type="ECO:0000256" key="3">
    <source>
        <dbReference type="ARBA" id="ARBA00022692"/>
    </source>
</evidence>
<comment type="caution">
    <text evidence="9">The sequence shown here is derived from an EMBL/GenBank/DDBJ whole genome shotgun (WGS) entry which is preliminary data.</text>
</comment>
<dbReference type="GO" id="GO:0006813">
    <property type="term" value="P:potassium ion transport"/>
    <property type="evidence" value="ECO:0007669"/>
    <property type="project" value="InterPro"/>
</dbReference>
<dbReference type="SUPFAM" id="SSF116726">
    <property type="entry name" value="TrkA C-terminal domain-like"/>
    <property type="match status" value="2"/>
</dbReference>
<dbReference type="Gene3D" id="3.30.70.1450">
    <property type="entry name" value="Regulator of K+ conductance, C-terminal domain"/>
    <property type="match status" value="2"/>
</dbReference>
<keyword evidence="6 7" id="KW-0472">Membrane</keyword>
<dbReference type="AlphaFoldDB" id="A0A964T3K4"/>
<evidence type="ECO:0000313" key="9">
    <source>
        <dbReference type="EMBL" id="MYZ47279.1"/>
    </source>
</evidence>
<keyword evidence="10" id="KW-1185">Reference proteome</keyword>
<comment type="subcellular location">
    <subcellularLocation>
        <location evidence="1">Membrane</location>
        <topology evidence="1">Multi-pass membrane protein</topology>
    </subcellularLocation>
</comment>
<dbReference type="InterPro" id="IPR031312">
    <property type="entry name" value="Na/sul_symport_CS"/>
</dbReference>
<dbReference type="PROSITE" id="PS51202">
    <property type="entry name" value="RCK_C"/>
    <property type="match status" value="2"/>
</dbReference>
<proteinExistence type="predicted"/>
<evidence type="ECO:0000313" key="10">
    <source>
        <dbReference type="Proteomes" id="UP000773614"/>
    </source>
</evidence>
<feature type="transmembrane region" description="Helical" evidence="7">
    <location>
        <begin position="35"/>
        <end position="54"/>
    </location>
</feature>
<feature type="transmembrane region" description="Helical" evidence="7">
    <location>
        <begin position="100"/>
        <end position="130"/>
    </location>
</feature>
<dbReference type="PANTHER" id="PTHR43652:SF2">
    <property type="entry name" value="BASIC AMINO ACID ANTIPORTER YFCC-RELATED"/>
    <property type="match status" value="1"/>
</dbReference>
<feature type="transmembrane region" description="Helical" evidence="7">
    <location>
        <begin position="446"/>
        <end position="464"/>
    </location>
</feature>
<feature type="transmembrane region" description="Helical" evidence="7">
    <location>
        <begin position="573"/>
        <end position="593"/>
    </location>
</feature>
<dbReference type="InterPro" id="IPR006037">
    <property type="entry name" value="RCK_C"/>
</dbReference>
<protein>
    <submittedName>
        <fullName evidence="9">SLC13 family permease</fullName>
    </submittedName>
</protein>
<keyword evidence="2" id="KW-0813">Transport</keyword>
<dbReference type="Proteomes" id="UP000773614">
    <property type="component" value="Unassembled WGS sequence"/>
</dbReference>
<evidence type="ECO:0000256" key="6">
    <source>
        <dbReference type="ARBA" id="ARBA00023136"/>
    </source>
</evidence>
<reference evidence="9" key="1">
    <citation type="submission" date="2019-03" db="EMBL/GenBank/DDBJ databases">
        <title>Afifella sp. nov., isolated from activated sludge.</title>
        <authorList>
            <person name="Li Q."/>
            <person name="Liu Y."/>
        </authorList>
    </citation>
    <scope>NUCLEOTIDE SEQUENCE</scope>
    <source>
        <strain evidence="9">L72</strain>
    </source>
</reference>
<dbReference type="InterPro" id="IPR004680">
    <property type="entry name" value="Cit_transptr-like_dom"/>
</dbReference>
<gene>
    <name evidence="9" type="ORF">E4O86_06075</name>
</gene>
<evidence type="ECO:0000256" key="1">
    <source>
        <dbReference type="ARBA" id="ARBA00004141"/>
    </source>
</evidence>
<keyword evidence="4" id="KW-0677">Repeat</keyword>
<dbReference type="EMBL" id="SPKJ01000012">
    <property type="protein sequence ID" value="MYZ47279.1"/>
    <property type="molecule type" value="Genomic_DNA"/>
</dbReference>
<evidence type="ECO:0000256" key="2">
    <source>
        <dbReference type="ARBA" id="ARBA00022448"/>
    </source>
</evidence>
<sequence length="596" mass="62857">MLAGLAPYAPFLALAVIAALFVAFASERMPPEVVAIAGMAFLLVTGLIDTGDMLGVMSNSAPWTIVAMFIMSAALVRTGVLDGVMSRLHLLSRYGPGVALAAFLFLTMAASAFVNNTPIVVMLIPVATALARKADIPASKILMPLSFAAILGGTGTLIGTSTNILVDGVARGLGLAPFTLFEIAPLGVIVALVGGLYMMTLGRRLLPERTIVSDLLAGRGRSQFLVEVLVPHDSPMIGQNPGKVALFNGPDRRVVDVVRGDLSLRRDMGSVVLAPGDIVVLKSPVADVLAMRDGKELSLGGEDLVEPVAARSTVVVEALLGPSARLLGTTLRSMRLRRRYGLYPLAVHRHGENLAARLEEMPLEVGDTLLLEGSPEDLRRFADDMDLVSLAEPRERGLRREKAPLAALALAGVVIAASTGVMPIVGLAWIGVAFVLLTRCIDAEEAFGAVDWRIIVLIYTMLAVGRSLENTGAVGLIVAGVEPWARGLPPIAVLAIVYFLTSALTELVTNNAVAVVVTPVAVGLALELGIDPRPFVVAVMFGASASFATPIGYQTNTLVYSAGGYRFMDFVRVGLPLNVIVGIVTVLVIPLVWPFR</sequence>
<accession>A0A964T3K4</accession>
<dbReference type="OrthoDB" id="9809303at2"/>
<feature type="transmembrane region" description="Helical" evidence="7">
    <location>
        <begin position="142"/>
        <end position="166"/>
    </location>
</feature>
<evidence type="ECO:0000256" key="5">
    <source>
        <dbReference type="ARBA" id="ARBA00022989"/>
    </source>
</evidence>